<dbReference type="OrthoDB" id="9796085at2"/>
<sequence>MSTLQNLLSAVQGKSVKVVDLTHTLNEEFPALQLPPEFGQVAPFSKTKISEYDDKGPGWYWNNFTCGEHTGTHFDAPVHWVTGKDHAQNSVDTIPAEHFVAGANVIDASKEVAKNPDFVLTPEYIQAWEAEHGAIEASTWVIFRTDWSKRPIGPEFLNVGEDGLNHTPGPNKEAVEYMISKDVLGFGVETINTDAGMSFTWEMQLPCHTLMHGAGKYGLQCLKNLDQLPAKGAVIVAAPLKIEEGSGSPLRVFALT</sequence>
<dbReference type="InterPro" id="IPR037175">
    <property type="entry name" value="KFase_sf"/>
</dbReference>
<evidence type="ECO:0000313" key="1">
    <source>
        <dbReference type="EMBL" id="PCE65902.1"/>
    </source>
</evidence>
<dbReference type="Pfam" id="PF04199">
    <property type="entry name" value="Cyclase"/>
    <property type="match status" value="1"/>
</dbReference>
<dbReference type="Gene3D" id="3.50.30.50">
    <property type="entry name" value="Putative cyclase"/>
    <property type="match status" value="1"/>
</dbReference>
<dbReference type="RefSeq" id="WP_097441428.1">
    <property type="nucleotide sequence ID" value="NZ_NBWU01000001.1"/>
</dbReference>
<comment type="caution">
    <text evidence="1">The sequence shown here is derived from an EMBL/GenBank/DDBJ whole genome shotgun (WGS) entry which is preliminary data.</text>
</comment>
<dbReference type="PANTHER" id="PTHR31118:SF12">
    <property type="entry name" value="CYCLASE-LIKE PROTEIN 2"/>
    <property type="match status" value="1"/>
</dbReference>
<dbReference type="InterPro" id="IPR007325">
    <property type="entry name" value="KFase/CYL"/>
</dbReference>
<evidence type="ECO:0000313" key="2">
    <source>
        <dbReference type="Proteomes" id="UP000219559"/>
    </source>
</evidence>
<dbReference type="SUPFAM" id="SSF102198">
    <property type="entry name" value="Putative cyclase"/>
    <property type="match status" value="1"/>
</dbReference>
<organism evidence="1 2">
    <name type="scientific">Sediminicola luteus</name>
    <dbReference type="NCBI Taxonomy" id="319238"/>
    <lineage>
        <taxon>Bacteria</taxon>
        <taxon>Pseudomonadati</taxon>
        <taxon>Bacteroidota</taxon>
        <taxon>Flavobacteriia</taxon>
        <taxon>Flavobacteriales</taxon>
        <taxon>Flavobacteriaceae</taxon>
        <taxon>Sediminicola</taxon>
    </lineage>
</organism>
<keyword evidence="2" id="KW-1185">Reference proteome</keyword>
<accession>A0A2A4GDR6</accession>
<name>A0A2A4GDR6_9FLAO</name>
<dbReference type="Proteomes" id="UP000219559">
    <property type="component" value="Unassembled WGS sequence"/>
</dbReference>
<dbReference type="GO" id="GO:0004061">
    <property type="term" value="F:arylformamidase activity"/>
    <property type="evidence" value="ECO:0007669"/>
    <property type="project" value="InterPro"/>
</dbReference>
<proteinExistence type="predicted"/>
<protein>
    <submittedName>
        <fullName evidence="1">Cyclase</fullName>
    </submittedName>
</protein>
<gene>
    <name evidence="1" type="ORF">B7P33_00960</name>
</gene>
<dbReference type="PANTHER" id="PTHR31118">
    <property type="entry name" value="CYCLASE-LIKE PROTEIN 2"/>
    <property type="match status" value="1"/>
</dbReference>
<dbReference type="EMBL" id="NBWU01000001">
    <property type="protein sequence ID" value="PCE65902.1"/>
    <property type="molecule type" value="Genomic_DNA"/>
</dbReference>
<reference evidence="1 2" key="1">
    <citation type="submission" date="2017-04" db="EMBL/GenBank/DDBJ databases">
        <title>A new member of the family Flavobacteriaceae isolated from ascidians.</title>
        <authorList>
            <person name="Chen L."/>
        </authorList>
    </citation>
    <scope>NUCLEOTIDE SEQUENCE [LARGE SCALE GENOMIC DNA]</scope>
    <source>
        <strain evidence="1 2">HQA918</strain>
    </source>
</reference>
<dbReference type="AlphaFoldDB" id="A0A2A4GDR6"/>
<dbReference type="GO" id="GO:0019441">
    <property type="term" value="P:L-tryptophan catabolic process to kynurenine"/>
    <property type="evidence" value="ECO:0007669"/>
    <property type="project" value="InterPro"/>
</dbReference>